<evidence type="ECO:0000256" key="3">
    <source>
        <dbReference type="ARBA" id="ARBA00022723"/>
    </source>
</evidence>
<evidence type="ECO:0000256" key="2">
    <source>
        <dbReference type="ARBA" id="ARBA00022679"/>
    </source>
</evidence>
<feature type="domain" description="MobA-like NTP transferase" evidence="8">
    <location>
        <begin position="7"/>
        <end position="139"/>
    </location>
</feature>
<dbReference type="EMBL" id="UINC01033781">
    <property type="protein sequence ID" value="SVB23589.1"/>
    <property type="molecule type" value="Genomic_DNA"/>
</dbReference>
<keyword evidence="3" id="KW-0479">Metal-binding</keyword>
<evidence type="ECO:0000256" key="6">
    <source>
        <dbReference type="ARBA" id="ARBA00023134"/>
    </source>
</evidence>
<dbReference type="GO" id="GO:0006777">
    <property type="term" value="P:Mo-molybdopterin cofactor biosynthetic process"/>
    <property type="evidence" value="ECO:0007669"/>
    <property type="project" value="UniProtKB-KW"/>
</dbReference>
<keyword evidence="4" id="KW-0547">Nucleotide-binding</keyword>
<evidence type="ECO:0000313" key="9">
    <source>
        <dbReference type="EMBL" id="SVB23589.1"/>
    </source>
</evidence>
<dbReference type="CDD" id="cd02503">
    <property type="entry name" value="MobA"/>
    <property type="match status" value="1"/>
</dbReference>
<keyword evidence="7" id="KW-0501">Molybdenum cofactor biosynthesis</keyword>
<keyword evidence="5" id="KW-0460">Magnesium</keyword>
<evidence type="ECO:0000256" key="1">
    <source>
        <dbReference type="ARBA" id="ARBA00022490"/>
    </source>
</evidence>
<dbReference type="PANTHER" id="PTHR19136:SF81">
    <property type="entry name" value="MOLYBDENUM COFACTOR GUANYLYLTRANSFERASE"/>
    <property type="match status" value="1"/>
</dbReference>
<dbReference type="InterPro" id="IPR013482">
    <property type="entry name" value="Molybde_CF_guanTrfase"/>
</dbReference>
<accession>A0A382CCL2</accession>
<evidence type="ECO:0000256" key="7">
    <source>
        <dbReference type="ARBA" id="ARBA00023150"/>
    </source>
</evidence>
<dbReference type="GO" id="GO:0005525">
    <property type="term" value="F:GTP binding"/>
    <property type="evidence" value="ECO:0007669"/>
    <property type="project" value="UniProtKB-KW"/>
</dbReference>
<evidence type="ECO:0000256" key="4">
    <source>
        <dbReference type="ARBA" id="ARBA00022741"/>
    </source>
</evidence>
<dbReference type="SUPFAM" id="SSF53448">
    <property type="entry name" value="Nucleotide-diphospho-sugar transferases"/>
    <property type="match status" value="1"/>
</dbReference>
<proteinExistence type="predicted"/>
<dbReference type="Gene3D" id="3.90.550.10">
    <property type="entry name" value="Spore Coat Polysaccharide Biosynthesis Protein SpsA, Chain A"/>
    <property type="match status" value="1"/>
</dbReference>
<dbReference type="PANTHER" id="PTHR19136">
    <property type="entry name" value="MOLYBDENUM COFACTOR GUANYLYLTRANSFERASE"/>
    <property type="match status" value="1"/>
</dbReference>
<organism evidence="9">
    <name type="scientific">marine metagenome</name>
    <dbReference type="NCBI Taxonomy" id="408172"/>
    <lineage>
        <taxon>unclassified sequences</taxon>
        <taxon>metagenomes</taxon>
        <taxon>ecological metagenomes</taxon>
    </lineage>
</organism>
<keyword evidence="1" id="KW-0963">Cytoplasm</keyword>
<keyword evidence="6" id="KW-0342">GTP-binding</keyword>
<dbReference type="InterPro" id="IPR029044">
    <property type="entry name" value="Nucleotide-diphossugar_trans"/>
</dbReference>
<gene>
    <name evidence="9" type="ORF">METZ01_LOCUS176443</name>
</gene>
<dbReference type="InterPro" id="IPR025877">
    <property type="entry name" value="MobA-like_NTP_Trfase"/>
</dbReference>
<dbReference type="AlphaFoldDB" id="A0A382CCL2"/>
<dbReference type="GO" id="GO:0016779">
    <property type="term" value="F:nucleotidyltransferase activity"/>
    <property type="evidence" value="ECO:0007669"/>
    <property type="project" value="TreeGrafter"/>
</dbReference>
<protein>
    <recommendedName>
        <fullName evidence="8">MobA-like NTP transferase domain-containing protein</fullName>
    </recommendedName>
</protein>
<dbReference type="GO" id="GO:0046872">
    <property type="term" value="F:metal ion binding"/>
    <property type="evidence" value="ECO:0007669"/>
    <property type="project" value="UniProtKB-KW"/>
</dbReference>
<sequence>MINATLFILIGGKSNRFGSPKWEAVIDGNSVLDRLWNECSNFEHRFVVGKENPGNLNKQFIYDDLELQAPITGLYTSLKHTKTDWNFLLSCDLPLMNANIVNALWDARTESVDAVVPYANNRIQGTCAFYNKCILSQVELAINCSEYSLYSIADKLNSIKIEFGNDKRFWNMNTKKDYGKILQYITEQD</sequence>
<name>A0A382CCL2_9ZZZZ</name>
<evidence type="ECO:0000256" key="5">
    <source>
        <dbReference type="ARBA" id="ARBA00022842"/>
    </source>
</evidence>
<keyword evidence="2" id="KW-0808">Transferase</keyword>
<dbReference type="Pfam" id="PF12804">
    <property type="entry name" value="NTP_transf_3"/>
    <property type="match status" value="1"/>
</dbReference>
<evidence type="ECO:0000259" key="8">
    <source>
        <dbReference type="Pfam" id="PF12804"/>
    </source>
</evidence>
<reference evidence="9" key="1">
    <citation type="submission" date="2018-05" db="EMBL/GenBank/DDBJ databases">
        <authorList>
            <person name="Lanie J.A."/>
            <person name="Ng W.-L."/>
            <person name="Kazmierczak K.M."/>
            <person name="Andrzejewski T.M."/>
            <person name="Davidsen T.M."/>
            <person name="Wayne K.J."/>
            <person name="Tettelin H."/>
            <person name="Glass J.I."/>
            <person name="Rusch D."/>
            <person name="Podicherti R."/>
            <person name="Tsui H.-C.T."/>
            <person name="Winkler M.E."/>
        </authorList>
    </citation>
    <scope>NUCLEOTIDE SEQUENCE</scope>
</reference>